<dbReference type="GO" id="GO:0003677">
    <property type="term" value="F:DNA binding"/>
    <property type="evidence" value="ECO:0007669"/>
    <property type="project" value="InterPro"/>
</dbReference>
<evidence type="ECO:0000313" key="3">
    <source>
        <dbReference type="EMBL" id="OLN30612.1"/>
    </source>
</evidence>
<dbReference type="EMBL" id="MLBF01000023">
    <property type="protein sequence ID" value="OLN30612.1"/>
    <property type="molecule type" value="Genomic_DNA"/>
</dbReference>
<proteinExistence type="inferred from homology"/>
<dbReference type="PROSITE" id="PS51736">
    <property type="entry name" value="RECOMBINASES_3"/>
    <property type="match status" value="1"/>
</dbReference>
<dbReference type="Proteomes" id="UP000186102">
    <property type="component" value="Unassembled WGS sequence"/>
</dbReference>
<dbReference type="SMART" id="SM00857">
    <property type="entry name" value="Resolvase"/>
    <property type="match status" value="1"/>
</dbReference>
<dbReference type="AlphaFoldDB" id="A0A1Q8QTH8"/>
<dbReference type="SUPFAM" id="SSF53041">
    <property type="entry name" value="Resolvase-like"/>
    <property type="match status" value="1"/>
</dbReference>
<dbReference type="PANTHER" id="PTHR30461:SF26">
    <property type="entry name" value="RESOLVASE HOMOLOG YNEB"/>
    <property type="match status" value="1"/>
</dbReference>
<reference evidence="3 4" key="1">
    <citation type="submission" date="2016-09" db="EMBL/GenBank/DDBJ databases">
        <title>Complete genome of Desulfosporosinus sp. OL.</title>
        <authorList>
            <person name="Mardanov A."/>
            <person name="Beletsky A."/>
            <person name="Panova A."/>
            <person name="Karnachuk O."/>
            <person name="Ravin N."/>
        </authorList>
    </citation>
    <scope>NUCLEOTIDE SEQUENCE [LARGE SCALE GENOMIC DNA]</scope>
    <source>
        <strain evidence="3 4">OL</strain>
    </source>
</reference>
<dbReference type="CDD" id="cd00338">
    <property type="entry name" value="Ser_Recombinase"/>
    <property type="match status" value="1"/>
</dbReference>
<dbReference type="PANTHER" id="PTHR30461">
    <property type="entry name" value="DNA-INVERTASE FROM LAMBDOID PROPHAGE"/>
    <property type="match status" value="1"/>
</dbReference>
<dbReference type="InterPro" id="IPR036162">
    <property type="entry name" value="Resolvase-like_N_sf"/>
</dbReference>
<comment type="caution">
    <text evidence="3">The sequence shown here is derived from an EMBL/GenBank/DDBJ whole genome shotgun (WGS) entry which is preliminary data.</text>
</comment>
<dbReference type="RefSeq" id="WP_075365496.1">
    <property type="nucleotide sequence ID" value="NZ_MLBF01000023.1"/>
</dbReference>
<sequence>MEKEALSQLLKKDLIIGYVYGLDGEYQEFYFEKSPSSIASFIMLKKEHADKMVLTDTMDRLVLDTFGEFINRCPDQKLLQEITKELVPMQLGEKEPLSIPIVSIDEALDFLSRESQKRAWIYCRIDAPEDTHGVLKGQKRELMDYAEQIGFVIVGESEDIGSGLDSDRHGLAEIMKAAGDGRMDVLLVKKVDRLGRDTAKLLEFLRGLEQLGVELYSPLEGQIQLDCQSPFLSLQ</sequence>
<dbReference type="OrthoDB" id="1848801at2"/>
<accession>A0A1Q8QTH8</accession>
<dbReference type="Gene3D" id="3.40.50.1390">
    <property type="entry name" value="Resolvase, N-terminal catalytic domain"/>
    <property type="match status" value="1"/>
</dbReference>
<comment type="similarity">
    <text evidence="1">Belongs to the site-specific recombinase resolvase family.</text>
</comment>
<dbReference type="InterPro" id="IPR050639">
    <property type="entry name" value="SSR_resolvase"/>
</dbReference>
<keyword evidence="4" id="KW-1185">Reference proteome</keyword>
<dbReference type="Pfam" id="PF00239">
    <property type="entry name" value="Resolvase"/>
    <property type="match status" value="1"/>
</dbReference>
<evidence type="ECO:0000313" key="4">
    <source>
        <dbReference type="Proteomes" id="UP000186102"/>
    </source>
</evidence>
<dbReference type="STRING" id="1888891.DSOL_2954"/>
<feature type="domain" description="Resolvase/invertase-type recombinase catalytic" evidence="2">
    <location>
        <begin position="118"/>
        <end position="235"/>
    </location>
</feature>
<evidence type="ECO:0000256" key="1">
    <source>
        <dbReference type="ARBA" id="ARBA00009913"/>
    </source>
</evidence>
<gene>
    <name evidence="3" type="ORF">DSOL_2954</name>
</gene>
<protein>
    <recommendedName>
        <fullName evidence="2">Resolvase/invertase-type recombinase catalytic domain-containing protein</fullName>
    </recommendedName>
</protein>
<evidence type="ECO:0000259" key="2">
    <source>
        <dbReference type="PROSITE" id="PS51736"/>
    </source>
</evidence>
<name>A0A1Q8QTH8_9FIRM</name>
<dbReference type="GO" id="GO:0000150">
    <property type="term" value="F:DNA strand exchange activity"/>
    <property type="evidence" value="ECO:0007669"/>
    <property type="project" value="InterPro"/>
</dbReference>
<organism evidence="3 4">
    <name type="scientific">Desulfosporosinus metallidurans</name>
    <dbReference type="NCBI Taxonomy" id="1888891"/>
    <lineage>
        <taxon>Bacteria</taxon>
        <taxon>Bacillati</taxon>
        <taxon>Bacillota</taxon>
        <taxon>Clostridia</taxon>
        <taxon>Eubacteriales</taxon>
        <taxon>Desulfitobacteriaceae</taxon>
        <taxon>Desulfosporosinus</taxon>
    </lineage>
</organism>
<dbReference type="InterPro" id="IPR006119">
    <property type="entry name" value="Resolv_N"/>
</dbReference>